<evidence type="ECO:0000259" key="2">
    <source>
        <dbReference type="Pfam" id="PF00931"/>
    </source>
</evidence>
<dbReference type="InterPro" id="IPR002182">
    <property type="entry name" value="NB-ARC"/>
</dbReference>
<organism evidence="4 5">
    <name type="scientific">Sphaerospermopsis reniformis</name>
    <dbReference type="NCBI Taxonomy" id="531300"/>
    <lineage>
        <taxon>Bacteria</taxon>
        <taxon>Bacillati</taxon>
        <taxon>Cyanobacteriota</taxon>
        <taxon>Cyanophyceae</taxon>
        <taxon>Nostocales</taxon>
        <taxon>Aphanizomenonaceae</taxon>
        <taxon>Sphaerospermopsis</taxon>
    </lineage>
</organism>
<protein>
    <submittedName>
        <fullName evidence="4">Uncharacterized protein</fullName>
    </submittedName>
</protein>
<sequence>MTITEILQFVDNLIFTETDQHLDDLQKRIIEELFKGKTYKQIAELYNYDEGYIGDESRKLFKTLSDKLGENINKSNFAWTIERVVNSKIVSFGNHNINSYSNCQNSNHPSNNKNSPETEIPKSSYHDLTLSPRIIRFYGREKELEYLSNCILNQNTPLISILGLSGIGKTTLVKRFVDFNLDKFEVIIWKSLKYPKSLNLLIDDLLQVCKQQPEKNLDDKIKQLFNILSTQKCLIILDDIQNIFTPGELAGKYQPEYQDYQPLFKLVTETQHQSNIILISQEQCPEMESLYPELYPIKSLEISGLYHSDILQNTGLKNQDSWLDLIKLYTGNLMFLKTITVLIAKNYDGEVVEFLAENTLHITQQIQSHFQETFNRLSPIEQQIVLQLSKFENPISREELRQSLTQKSLTQNLNLSSVDFNNGLQSLQQRYLVSKLKEDKVMFSLSSVFREYVRNLSFTLN</sequence>
<dbReference type="AlphaFoldDB" id="A0A480A4Y9"/>
<feature type="region of interest" description="Disordered" evidence="1">
    <location>
        <begin position="101"/>
        <end position="123"/>
    </location>
</feature>
<dbReference type="EMBL" id="BJCE01000166">
    <property type="protein sequence ID" value="GCL38713.1"/>
    <property type="molecule type" value="Genomic_DNA"/>
</dbReference>
<dbReference type="Pfam" id="PF26355">
    <property type="entry name" value="HTH_VMAP-M9"/>
    <property type="match status" value="1"/>
</dbReference>
<name>A0A480A4Y9_9CYAN</name>
<dbReference type="PRINTS" id="PR00364">
    <property type="entry name" value="DISEASERSIST"/>
</dbReference>
<dbReference type="InterPro" id="IPR027417">
    <property type="entry name" value="P-loop_NTPase"/>
</dbReference>
<feature type="domain" description="vWA-MoxR associated protein N-terminal HTH" evidence="3">
    <location>
        <begin position="1"/>
        <end position="83"/>
    </location>
</feature>
<dbReference type="Pfam" id="PF00931">
    <property type="entry name" value="NB-ARC"/>
    <property type="match status" value="1"/>
</dbReference>
<evidence type="ECO:0000256" key="1">
    <source>
        <dbReference type="SAM" id="MobiDB-lite"/>
    </source>
</evidence>
<comment type="caution">
    <text evidence="4">The sequence shown here is derived from an EMBL/GenBank/DDBJ whole genome shotgun (WGS) entry which is preliminary data.</text>
</comment>
<dbReference type="GO" id="GO:0043531">
    <property type="term" value="F:ADP binding"/>
    <property type="evidence" value="ECO:0007669"/>
    <property type="project" value="InterPro"/>
</dbReference>
<evidence type="ECO:0000313" key="5">
    <source>
        <dbReference type="Proteomes" id="UP000300142"/>
    </source>
</evidence>
<feature type="domain" description="NB-ARC" evidence="2">
    <location>
        <begin position="141"/>
        <end position="240"/>
    </location>
</feature>
<dbReference type="Gene3D" id="3.40.50.300">
    <property type="entry name" value="P-loop containing nucleotide triphosphate hydrolases"/>
    <property type="match status" value="1"/>
</dbReference>
<dbReference type="SUPFAM" id="SSF52540">
    <property type="entry name" value="P-loop containing nucleoside triphosphate hydrolases"/>
    <property type="match status" value="1"/>
</dbReference>
<reference evidence="5" key="1">
    <citation type="submission" date="2019-02" db="EMBL/GenBank/DDBJ databases">
        <title>Draft genome sequence of Sphaerospermopsis reniformis NIES-1949.</title>
        <authorList>
            <person name="Yamaguchi H."/>
            <person name="Suzuki S."/>
            <person name="Kawachi M."/>
        </authorList>
    </citation>
    <scope>NUCLEOTIDE SEQUENCE [LARGE SCALE GENOMIC DNA]</scope>
    <source>
        <strain evidence="5">NIES-1949</strain>
    </source>
</reference>
<dbReference type="RefSeq" id="WP_137668519.1">
    <property type="nucleotide sequence ID" value="NZ_BJCE01000166.1"/>
</dbReference>
<keyword evidence="5" id="KW-1185">Reference proteome</keyword>
<proteinExistence type="predicted"/>
<dbReference type="Proteomes" id="UP000300142">
    <property type="component" value="Unassembled WGS sequence"/>
</dbReference>
<gene>
    <name evidence="4" type="ORF">SR1949_38320</name>
</gene>
<dbReference type="InterPro" id="IPR058651">
    <property type="entry name" value="HTH_VMAP-M9"/>
</dbReference>
<evidence type="ECO:0000259" key="3">
    <source>
        <dbReference type="Pfam" id="PF26355"/>
    </source>
</evidence>
<feature type="compositionally biased region" description="Low complexity" evidence="1">
    <location>
        <begin position="101"/>
        <end position="115"/>
    </location>
</feature>
<evidence type="ECO:0000313" key="4">
    <source>
        <dbReference type="EMBL" id="GCL38713.1"/>
    </source>
</evidence>
<accession>A0A480A4Y9</accession>